<dbReference type="PANTHER" id="PTHR43163:SF6">
    <property type="entry name" value="DIPEPTIDE TRANSPORT SYSTEM PERMEASE PROTEIN DPPB-RELATED"/>
    <property type="match status" value="1"/>
</dbReference>
<evidence type="ECO:0000256" key="3">
    <source>
        <dbReference type="ARBA" id="ARBA00022475"/>
    </source>
</evidence>
<keyword evidence="4 7" id="KW-0812">Transmembrane</keyword>
<reference evidence="10" key="1">
    <citation type="submission" date="2016-11" db="EMBL/GenBank/DDBJ databases">
        <authorList>
            <person name="Varghese N."/>
            <person name="Submissions S."/>
        </authorList>
    </citation>
    <scope>NUCLEOTIDE SEQUENCE [LARGE SCALE GENOMIC DNA]</scope>
    <source>
        <strain evidence="10">DSM 18095</strain>
    </source>
</reference>
<comment type="similarity">
    <text evidence="7">Belongs to the binding-protein-dependent transport system permease family.</text>
</comment>
<dbReference type="Pfam" id="PF19300">
    <property type="entry name" value="BPD_transp_1_N"/>
    <property type="match status" value="1"/>
</dbReference>
<keyword evidence="5 7" id="KW-1133">Transmembrane helix</keyword>
<protein>
    <submittedName>
        <fullName evidence="9">Peptide/nickel transport system permease protein</fullName>
    </submittedName>
</protein>
<dbReference type="GO" id="GO:0055085">
    <property type="term" value="P:transmembrane transport"/>
    <property type="evidence" value="ECO:0007669"/>
    <property type="project" value="InterPro"/>
</dbReference>
<feature type="transmembrane region" description="Helical" evidence="7">
    <location>
        <begin position="243"/>
        <end position="268"/>
    </location>
</feature>
<dbReference type="AlphaFoldDB" id="A0A1M4W2S8"/>
<evidence type="ECO:0000256" key="1">
    <source>
        <dbReference type="ARBA" id="ARBA00004651"/>
    </source>
</evidence>
<dbReference type="CDD" id="cd06261">
    <property type="entry name" value="TM_PBP2"/>
    <property type="match status" value="1"/>
</dbReference>
<dbReference type="Gene3D" id="1.10.3720.10">
    <property type="entry name" value="MetI-like"/>
    <property type="match status" value="1"/>
</dbReference>
<feature type="transmembrane region" description="Helical" evidence="7">
    <location>
        <begin position="133"/>
        <end position="158"/>
    </location>
</feature>
<evidence type="ECO:0000256" key="6">
    <source>
        <dbReference type="ARBA" id="ARBA00023136"/>
    </source>
</evidence>
<keyword evidence="10" id="KW-1185">Reference proteome</keyword>
<feature type="transmembrane region" description="Helical" evidence="7">
    <location>
        <begin position="288"/>
        <end position="314"/>
    </location>
</feature>
<keyword evidence="6 7" id="KW-0472">Membrane</keyword>
<dbReference type="Proteomes" id="UP000184114">
    <property type="component" value="Unassembled WGS sequence"/>
</dbReference>
<evidence type="ECO:0000256" key="2">
    <source>
        <dbReference type="ARBA" id="ARBA00022448"/>
    </source>
</evidence>
<dbReference type="NCBIfam" id="NF045472">
    <property type="entry name" value="Opp4B"/>
    <property type="match status" value="1"/>
</dbReference>
<keyword evidence="2 7" id="KW-0813">Transport</keyword>
<dbReference type="GO" id="GO:0005886">
    <property type="term" value="C:plasma membrane"/>
    <property type="evidence" value="ECO:0007669"/>
    <property type="project" value="UniProtKB-SubCell"/>
</dbReference>
<feature type="transmembrane region" description="Helical" evidence="7">
    <location>
        <begin position="100"/>
        <end position="121"/>
    </location>
</feature>
<dbReference type="PANTHER" id="PTHR43163">
    <property type="entry name" value="DIPEPTIDE TRANSPORT SYSTEM PERMEASE PROTEIN DPPB-RELATED"/>
    <property type="match status" value="1"/>
</dbReference>
<dbReference type="SUPFAM" id="SSF161098">
    <property type="entry name" value="MetI-like"/>
    <property type="match status" value="1"/>
</dbReference>
<feature type="transmembrane region" description="Helical" evidence="7">
    <location>
        <begin position="9"/>
        <end position="27"/>
    </location>
</feature>
<dbReference type="STRING" id="1123404.SAMN02745784_01687"/>
<evidence type="ECO:0000256" key="4">
    <source>
        <dbReference type="ARBA" id="ARBA00022692"/>
    </source>
</evidence>
<evidence type="ECO:0000256" key="7">
    <source>
        <dbReference type="RuleBase" id="RU363032"/>
    </source>
</evidence>
<sequence>MWKTVLRRILLMIPQIIILSIIVFTLGKMMPGDPFTGLITPDIDPSVIEALKEKAGLNDPLPVQYKNWIVRIIRDGDFGKSYTYKMPVATLIGERAKNTLWLSLLTLILTYLIAIPLGIYAGRYQNSCFDKCVIIYNFISYAIPSFILSLILLAIFGYRLEWFPTTGSVEIGVQKGTIDYILSKLHYMILPAITAAVLRTTGTIQYLRNEVIDAKTQDYVKTARSKGVPINKVYTHHIFRNSLLPIAAFFGFTITGLLSGSVFIETIFSYSGMGELFITSITSRDYSVMNALVLLFGVLTLFGSLLSDIIMAFVDPRIRIE</sequence>
<evidence type="ECO:0000256" key="5">
    <source>
        <dbReference type="ARBA" id="ARBA00022989"/>
    </source>
</evidence>
<dbReference type="InterPro" id="IPR035906">
    <property type="entry name" value="MetI-like_sf"/>
</dbReference>
<comment type="subcellular location">
    <subcellularLocation>
        <location evidence="1 7">Cell membrane</location>
        <topology evidence="1 7">Multi-pass membrane protein</topology>
    </subcellularLocation>
</comment>
<dbReference type="Pfam" id="PF00528">
    <property type="entry name" value="BPD_transp_1"/>
    <property type="match status" value="1"/>
</dbReference>
<feature type="transmembrane region" description="Helical" evidence="7">
    <location>
        <begin position="178"/>
        <end position="198"/>
    </location>
</feature>
<proteinExistence type="inferred from homology"/>
<feature type="domain" description="ABC transmembrane type-1" evidence="8">
    <location>
        <begin position="96"/>
        <end position="307"/>
    </location>
</feature>
<name>A0A1M4W2S8_9FIRM</name>
<evidence type="ECO:0000313" key="10">
    <source>
        <dbReference type="Proteomes" id="UP000184114"/>
    </source>
</evidence>
<accession>A0A1M4W2S8</accession>
<dbReference type="InterPro" id="IPR045621">
    <property type="entry name" value="BPD_transp_1_N"/>
</dbReference>
<dbReference type="RefSeq" id="WP_072975371.1">
    <property type="nucleotide sequence ID" value="NZ_FQTY01000006.1"/>
</dbReference>
<dbReference type="EMBL" id="FQTY01000006">
    <property type="protein sequence ID" value="SHE75509.1"/>
    <property type="molecule type" value="Genomic_DNA"/>
</dbReference>
<organism evidence="9 10">
    <name type="scientific">Tissierella praeacuta DSM 18095</name>
    <dbReference type="NCBI Taxonomy" id="1123404"/>
    <lineage>
        <taxon>Bacteria</taxon>
        <taxon>Bacillati</taxon>
        <taxon>Bacillota</taxon>
        <taxon>Tissierellia</taxon>
        <taxon>Tissierellales</taxon>
        <taxon>Tissierellaceae</taxon>
        <taxon>Tissierella</taxon>
    </lineage>
</organism>
<evidence type="ECO:0000313" key="9">
    <source>
        <dbReference type="EMBL" id="SHE75509.1"/>
    </source>
</evidence>
<gene>
    <name evidence="9" type="ORF">SAMN02745784_01687</name>
</gene>
<evidence type="ECO:0000259" key="8">
    <source>
        <dbReference type="PROSITE" id="PS50928"/>
    </source>
</evidence>
<dbReference type="GeneID" id="90994338"/>
<dbReference type="PROSITE" id="PS50928">
    <property type="entry name" value="ABC_TM1"/>
    <property type="match status" value="1"/>
</dbReference>
<keyword evidence="3" id="KW-1003">Cell membrane</keyword>
<dbReference type="InterPro" id="IPR000515">
    <property type="entry name" value="MetI-like"/>
</dbReference>